<dbReference type="InterPro" id="IPR025857">
    <property type="entry name" value="MacB_PCD"/>
</dbReference>
<evidence type="ECO:0000259" key="8">
    <source>
        <dbReference type="Pfam" id="PF02687"/>
    </source>
</evidence>
<evidence type="ECO:0000259" key="9">
    <source>
        <dbReference type="Pfam" id="PF12704"/>
    </source>
</evidence>
<keyword evidence="2" id="KW-1003">Cell membrane</keyword>
<dbReference type="InterPro" id="IPR003838">
    <property type="entry name" value="ABC3_permease_C"/>
</dbReference>
<dbReference type="Proteomes" id="UP000664835">
    <property type="component" value="Unassembled WGS sequence"/>
</dbReference>
<evidence type="ECO:0000256" key="7">
    <source>
        <dbReference type="SAM" id="Phobius"/>
    </source>
</evidence>
<keyword evidence="5 7" id="KW-0472">Membrane</keyword>
<feature type="transmembrane region" description="Helical" evidence="7">
    <location>
        <begin position="278"/>
        <end position="303"/>
    </location>
</feature>
<organism evidence="10 11">
    <name type="scientific">Thiomicrorhabdus marina</name>
    <dbReference type="NCBI Taxonomy" id="2818442"/>
    <lineage>
        <taxon>Bacteria</taxon>
        <taxon>Pseudomonadati</taxon>
        <taxon>Pseudomonadota</taxon>
        <taxon>Gammaproteobacteria</taxon>
        <taxon>Thiotrichales</taxon>
        <taxon>Piscirickettsiaceae</taxon>
        <taxon>Thiomicrorhabdus</taxon>
    </lineage>
</organism>
<dbReference type="EMBL" id="JAGETV010000003">
    <property type="protein sequence ID" value="MBO1926493.1"/>
    <property type="molecule type" value="Genomic_DNA"/>
</dbReference>
<dbReference type="PANTHER" id="PTHR30572">
    <property type="entry name" value="MEMBRANE COMPONENT OF TRANSPORTER-RELATED"/>
    <property type="match status" value="1"/>
</dbReference>
<proteinExistence type="inferred from homology"/>
<sequence>MIWNAFLLAIREIRRNLMRSILTMLGIIIGVAAVITMVTLGNGATAKVTAEISSLGSNLLMVRPGQRMGPGRDSSGAKSFSLEDAEAIRNGVASIVAVAPTASASVTAVFGNDNWSTTITGTNNDYFQTGNWSFAEGRQFSETELKSGKPVCVIGKTISKELFNNEDALGEKIRLGSFSCEVVGLLQSKGQSMMGSDQDDTIIMPIKTVQRRLTGNQDVRMIRISVKPDIDTDVVNRAITMLLRDRRHLSDNEKSDFSVMDTQEITNTLTGTTRVMTMLLGAVAAVSLIVGGIGIMNIMLVSVTERTREIGIRMAIGALEREVLWQFLVEAIVLSSLGGIIGIILALSASYFGSMLMGVPLIIDYAIVTLAFVFSAMVGVVFGYFPARNAARLNPIDALRHE</sequence>
<keyword evidence="11" id="KW-1185">Reference proteome</keyword>
<feature type="transmembrane region" description="Helical" evidence="7">
    <location>
        <begin position="324"/>
        <end position="353"/>
    </location>
</feature>
<name>A0ABS3Q2W0_9GAMM</name>
<reference evidence="10 11" key="1">
    <citation type="submission" date="2021-03" db="EMBL/GenBank/DDBJ databases">
        <title>Thiomicrorhabdus sp.nov.,novel sulfur-oxidizing bacteria isolated from coastal sediment.</title>
        <authorList>
            <person name="Liu X."/>
        </authorList>
    </citation>
    <scope>NUCLEOTIDE SEQUENCE [LARGE SCALE GENOMIC DNA]</scope>
    <source>
        <strain evidence="10 11">6S2-11</strain>
    </source>
</reference>
<evidence type="ECO:0000256" key="5">
    <source>
        <dbReference type="ARBA" id="ARBA00023136"/>
    </source>
</evidence>
<keyword evidence="3 7" id="KW-0812">Transmembrane</keyword>
<dbReference type="PANTHER" id="PTHR30572:SF4">
    <property type="entry name" value="ABC TRANSPORTER PERMEASE YTRF"/>
    <property type="match status" value="1"/>
</dbReference>
<evidence type="ECO:0000256" key="3">
    <source>
        <dbReference type="ARBA" id="ARBA00022692"/>
    </source>
</evidence>
<dbReference type="Pfam" id="PF02687">
    <property type="entry name" value="FtsX"/>
    <property type="match status" value="1"/>
</dbReference>
<gene>
    <name evidence="10" type="ORF">J3998_02805</name>
</gene>
<comment type="similarity">
    <text evidence="6">Belongs to the ABC-4 integral membrane protein family.</text>
</comment>
<keyword evidence="4 7" id="KW-1133">Transmembrane helix</keyword>
<feature type="domain" description="MacB-like periplasmic core" evidence="9">
    <location>
        <begin position="20"/>
        <end position="240"/>
    </location>
</feature>
<feature type="transmembrane region" description="Helical" evidence="7">
    <location>
        <begin position="365"/>
        <end position="385"/>
    </location>
</feature>
<evidence type="ECO:0000256" key="4">
    <source>
        <dbReference type="ARBA" id="ARBA00022989"/>
    </source>
</evidence>
<protein>
    <submittedName>
        <fullName evidence="10">ABC transporter permease</fullName>
    </submittedName>
</protein>
<dbReference type="Pfam" id="PF12704">
    <property type="entry name" value="MacB_PCD"/>
    <property type="match status" value="1"/>
</dbReference>
<dbReference type="InterPro" id="IPR050250">
    <property type="entry name" value="Macrolide_Exporter_MacB"/>
</dbReference>
<feature type="transmembrane region" description="Helical" evidence="7">
    <location>
        <begin position="21"/>
        <end position="40"/>
    </location>
</feature>
<evidence type="ECO:0000313" key="10">
    <source>
        <dbReference type="EMBL" id="MBO1926493.1"/>
    </source>
</evidence>
<dbReference type="RefSeq" id="WP_208147569.1">
    <property type="nucleotide sequence ID" value="NZ_JAGETV010000003.1"/>
</dbReference>
<comment type="caution">
    <text evidence="10">The sequence shown here is derived from an EMBL/GenBank/DDBJ whole genome shotgun (WGS) entry which is preliminary data.</text>
</comment>
<accession>A0ABS3Q2W0</accession>
<comment type="subcellular location">
    <subcellularLocation>
        <location evidence="1">Cell membrane</location>
        <topology evidence="1">Multi-pass membrane protein</topology>
    </subcellularLocation>
</comment>
<feature type="domain" description="ABC3 transporter permease C-terminal" evidence="8">
    <location>
        <begin position="282"/>
        <end position="395"/>
    </location>
</feature>
<evidence type="ECO:0000313" key="11">
    <source>
        <dbReference type="Proteomes" id="UP000664835"/>
    </source>
</evidence>
<evidence type="ECO:0000256" key="6">
    <source>
        <dbReference type="ARBA" id="ARBA00038076"/>
    </source>
</evidence>
<evidence type="ECO:0000256" key="2">
    <source>
        <dbReference type="ARBA" id="ARBA00022475"/>
    </source>
</evidence>
<evidence type="ECO:0000256" key="1">
    <source>
        <dbReference type="ARBA" id="ARBA00004651"/>
    </source>
</evidence>